<protein>
    <submittedName>
        <fullName evidence="1">N-formylglutamate amidohydrolase</fullName>
    </submittedName>
</protein>
<evidence type="ECO:0000313" key="2">
    <source>
        <dbReference type="Proteomes" id="UP000831390"/>
    </source>
</evidence>
<dbReference type="SUPFAM" id="SSF53187">
    <property type="entry name" value="Zn-dependent exopeptidases"/>
    <property type="match status" value="1"/>
</dbReference>
<dbReference type="Gene3D" id="3.40.630.40">
    <property type="entry name" value="Zn-dependent exopeptidases"/>
    <property type="match status" value="1"/>
</dbReference>
<proteinExistence type="predicted"/>
<sequence length="267" mass="29870">MQLFDLTRPAAPLLPIVISVPHAGTAFPDDIQAELRPSLLPPDDTDWFVHRLYDFATELGLPILKANYSRWVVDLNRNPDSSPLYHDGRVLTGLCTSTTFLGEPIYQDERTVVAPDEVARRKALYFEPYHEALQQLLDETKARFGQVLLWDCHSIRRQVPAIHNGPFPDLILGSADEASASAALIQQALEQLGSGSYSLSHNTPFKGGYITRHFGRPEAQQHALQLEMAKDVYMDDTEQAYSPERATQIRAVLRQTLSTLGQSLFTA</sequence>
<dbReference type="Proteomes" id="UP000831390">
    <property type="component" value="Chromosome"/>
</dbReference>
<dbReference type="RefSeq" id="WP_243512842.1">
    <property type="nucleotide sequence ID" value="NZ_CP094534.1"/>
</dbReference>
<organism evidence="1 2">
    <name type="scientific">Hymenobacter monticola</name>
    <dbReference type="NCBI Taxonomy" id="1705399"/>
    <lineage>
        <taxon>Bacteria</taxon>
        <taxon>Pseudomonadati</taxon>
        <taxon>Bacteroidota</taxon>
        <taxon>Cytophagia</taxon>
        <taxon>Cytophagales</taxon>
        <taxon>Hymenobacteraceae</taxon>
        <taxon>Hymenobacter</taxon>
    </lineage>
</organism>
<evidence type="ECO:0000313" key="1">
    <source>
        <dbReference type="EMBL" id="UOE33177.1"/>
    </source>
</evidence>
<keyword evidence="2" id="KW-1185">Reference proteome</keyword>
<accession>A0ABY4B234</accession>
<dbReference type="Pfam" id="PF05013">
    <property type="entry name" value="FGase"/>
    <property type="match status" value="1"/>
</dbReference>
<name>A0ABY4B234_9BACT</name>
<gene>
    <name evidence="1" type="ORF">MTP16_18875</name>
</gene>
<reference evidence="1 2" key="1">
    <citation type="submission" date="2022-03" db="EMBL/GenBank/DDBJ databases">
        <title>Hymenobactersp. isolated from the air.</title>
        <authorList>
            <person name="Won M."/>
            <person name="Kwon S.-W."/>
        </authorList>
    </citation>
    <scope>NUCLEOTIDE SEQUENCE [LARGE SCALE GENOMIC DNA]</scope>
    <source>
        <strain evidence="1 2">KACC 22596</strain>
    </source>
</reference>
<dbReference type="EMBL" id="CP094534">
    <property type="protein sequence ID" value="UOE33177.1"/>
    <property type="molecule type" value="Genomic_DNA"/>
</dbReference>
<dbReference type="InterPro" id="IPR007709">
    <property type="entry name" value="N-FG_amidohydro"/>
</dbReference>